<sequence length="91" mass="10812">MGDNIKLYSEMERYEIININDGEKYNYLGNNDIIIDTNGEFKVLIIHNSKGKFNFFNNEEFYEIPWDYVKKIGAKTIIIDIEEKIIKKTKI</sequence>
<dbReference type="PANTHER" id="PTHR40061">
    <property type="entry name" value="SPORULATION PROTEIN YLMC-RELATED"/>
    <property type="match status" value="1"/>
</dbReference>
<dbReference type="InterPro" id="IPR011033">
    <property type="entry name" value="PRC_barrel-like_sf"/>
</dbReference>
<comment type="caution">
    <text evidence="1">The sequence shown here is derived from an EMBL/GenBank/DDBJ whole genome shotgun (WGS) entry which is preliminary data.</text>
</comment>
<dbReference type="Proteomes" id="UP000239863">
    <property type="component" value="Unassembled WGS sequence"/>
</dbReference>
<dbReference type="EMBL" id="PTIS01000007">
    <property type="protein sequence ID" value="PPK48440.1"/>
    <property type="molecule type" value="Genomic_DNA"/>
</dbReference>
<accession>A0A2S6FY09</accession>
<dbReference type="SUPFAM" id="SSF50346">
    <property type="entry name" value="PRC-barrel domain"/>
    <property type="match status" value="1"/>
</dbReference>
<evidence type="ECO:0000313" key="2">
    <source>
        <dbReference type="Proteomes" id="UP000239863"/>
    </source>
</evidence>
<dbReference type="GeneID" id="75091188"/>
<reference evidence="1 2" key="1">
    <citation type="submission" date="2018-02" db="EMBL/GenBank/DDBJ databases">
        <title>Genomic Encyclopedia of Archaeal and Bacterial Type Strains, Phase II (KMG-II): from individual species to whole genera.</title>
        <authorList>
            <person name="Goeker M."/>
        </authorList>
    </citation>
    <scope>NUCLEOTIDE SEQUENCE [LARGE SCALE GENOMIC DNA]</scope>
    <source>
        <strain evidence="1 2">DSM 15099</strain>
    </source>
</reference>
<dbReference type="InterPro" id="IPR014238">
    <property type="entry name" value="Spore_YlmC/YmxH"/>
</dbReference>
<dbReference type="Gene3D" id="2.30.30.240">
    <property type="entry name" value="PRC-barrel domain"/>
    <property type="match status" value="1"/>
</dbReference>
<gene>
    <name evidence="1" type="ORF">BD821_10777</name>
</gene>
<organism evidence="1 2">
    <name type="scientific">Clostridium algidicarnis DSM 15099</name>
    <dbReference type="NCBI Taxonomy" id="1121295"/>
    <lineage>
        <taxon>Bacteria</taxon>
        <taxon>Bacillati</taxon>
        <taxon>Bacillota</taxon>
        <taxon>Clostridia</taxon>
        <taxon>Eubacteriales</taxon>
        <taxon>Clostridiaceae</taxon>
        <taxon>Clostridium</taxon>
    </lineage>
</organism>
<protein>
    <submittedName>
        <fullName evidence="1">YlmC/YmxH family sporulation protein</fullName>
    </submittedName>
</protein>
<dbReference type="NCBIfam" id="TIGR02888">
    <property type="entry name" value="spore_YlmC_YmxH"/>
    <property type="match status" value="1"/>
</dbReference>
<proteinExistence type="predicted"/>
<name>A0A2S6FY09_9CLOT</name>
<dbReference type="RefSeq" id="WP_029453052.1">
    <property type="nucleotide sequence ID" value="NZ_PTIS01000007.1"/>
</dbReference>
<dbReference type="OrthoDB" id="6024937at2"/>
<dbReference type="STRING" id="37659.GCA_000703125_02355"/>
<evidence type="ECO:0000313" key="1">
    <source>
        <dbReference type="EMBL" id="PPK48440.1"/>
    </source>
</evidence>
<dbReference type="PANTHER" id="PTHR40061:SF1">
    <property type="entry name" value="SPORULATION PROTEIN YLMC-RELATED"/>
    <property type="match status" value="1"/>
</dbReference>
<dbReference type="AlphaFoldDB" id="A0A2S6FY09"/>